<name>A0ABW5CVQ3_9BACT</name>
<gene>
    <name evidence="1" type="ORF">ACFSKP_03860</name>
</gene>
<dbReference type="RefSeq" id="WP_250429169.1">
    <property type="nucleotide sequence ID" value="NZ_JALPRR010000002.1"/>
</dbReference>
<dbReference type="EMBL" id="JBHUIM010000001">
    <property type="protein sequence ID" value="MFD2245375.1"/>
    <property type="molecule type" value="Genomic_DNA"/>
</dbReference>
<protein>
    <submittedName>
        <fullName evidence="1">DUF6544 family protein</fullName>
    </submittedName>
</protein>
<dbReference type="Proteomes" id="UP001597374">
    <property type="component" value="Unassembled WGS sequence"/>
</dbReference>
<evidence type="ECO:0000313" key="2">
    <source>
        <dbReference type="Proteomes" id="UP001597374"/>
    </source>
</evidence>
<proteinExistence type="predicted"/>
<sequence length="264" mass="30304">MAIALRSLRKIYQAETRAELEKYAGQPESLLLPEHIAYLPEPFRKYITYCGYLGRERHVSASIKWKDVMFRTGPEQNWMHVDYEQFNAVPEPVRMAYIHSAMMGVLPFEGYDKYKDGHGSMQIRLLKLLQVADYSGPEMDASALVTVLSECAFLPAYALQAYVSWKTVIGQAARGQLHYNNITVEGTFYFSNEGLFERFETNDRYLALEGSAYKKVPWSVTVSCYQEIDALKYPSYATATWHLPEGDYDYFKGTVDEVQFNLAP</sequence>
<comment type="caution">
    <text evidence="1">The sequence shown here is derived from an EMBL/GenBank/DDBJ whole genome shotgun (WGS) entry which is preliminary data.</text>
</comment>
<evidence type="ECO:0000313" key="1">
    <source>
        <dbReference type="EMBL" id="MFD2245375.1"/>
    </source>
</evidence>
<dbReference type="InterPro" id="IPR046674">
    <property type="entry name" value="DUF6544"/>
</dbReference>
<reference evidence="2" key="1">
    <citation type="journal article" date="2019" name="Int. J. Syst. Evol. Microbiol.">
        <title>The Global Catalogue of Microorganisms (GCM) 10K type strain sequencing project: providing services to taxonomists for standard genome sequencing and annotation.</title>
        <authorList>
            <consortium name="The Broad Institute Genomics Platform"/>
            <consortium name="The Broad Institute Genome Sequencing Center for Infectious Disease"/>
            <person name="Wu L."/>
            <person name="Ma J."/>
        </authorList>
    </citation>
    <scope>NUCLEOTIDE SEQUENCE [LARGE SCALE GENOMIC DNA]</scope>
    <source>
        <strain evidence="2">CGMCC 4.1782</strain>
    </source>
</reference>
<accession>A0ABW5CVQ3</accession>
<dbReference type="Pfam" id="PF20181">
    <property type="entry name" value="DUF6544"/>
    <property type="match status" value="1"/>
</dbReference>
<keyword evidence="2" id="KW-1185">Reference proteome</keyword>
<organism evidence="1 2">
    <name type="scientific">Pontibacter ruber</name>
    <dbReference type="NCBI Taxonomy" id="1343895"/>
    <lineage>
        <taxon>Bacteria</taxon>
        <taxon>Pseudomonadati</taxon>
        <taxon>Bacteroidota</taxon>
        <taxon>Cytophagia</taxon>
        <taxon>Cytophagales</taxon>
        <taxon>Hymenobacteraceae</taxon>
        <taxon>Pontibacter</taxon>
    </lineage>
</organism>